<dbReference type="AlphaFoldDB" id="A0A8M1MUZ7"/>
<gene>
    <name evidence="9" type="primary">LOC110587385</name>
</gene>
<feature type="compositionally biased region" description="Basic and acidic residues" evidence="7">
    <location>
        <begin position="123"/>
        <end position="135"/>
    </location>
</feature>
<evidence type="ECO:0000256" key="1">
    <source>
        <dbReference type="ARBA" id="ARBA00004123"/>
    </source>
</evidence>
<dbReference type="Proteomes" id="UP000248481">
    <property type="component" value="Chromosome 10"/>
</dbReference>
<evidence type="ECO:0000256" key="3">
    <source>
        <dbReference type="ARBA" id="ARBA00008329"/>
    </source>
</evidence>
<evidence type="ECO:0000256" key="5">
    <source>
        <dbReference type="ARBA" id="ARBA00022553"/>
    </source>
</evidence>
<keyword evidence="6" id="KW-0539">Nucleus</keyword>
<dbReference type="RefSeq" id="XP_044774469.1">
    <property type="nucleotide sequence ID" value="XM_044918534.1"/>
</dbReference>
<name>A0A8M1MUZ7_NEOSC</name>
<evidence type="ECO:0000313" key="8">
    <source>
        <dbReference type="Proteomes" id="UP000248481"/>
    </source>
</evidence>
<dbReference type="InterPro" id="IPR033335">
    <property type="entry name" value="JUPITER"/>
</dbReference>
<dbReference type="GO" id="GO:0005634">
    <property type="term" value="C:nucleus"/>
    <property type="evidence" value="ECO:0007669"/>
    <property type="project" value="UniProtKB-SubCell"/>
</dbReference>
<feature type="region of interest" description="Disordered" evidence="7">
    <location>
        <begin position="1"/>
        <end position="186"/>
    </location>
</feature>
<keyword evidence="5" id="KW-0597">Phosphoprotein</keyword>
<dbReference type="PANTHER" id="PTHR34930:SF4">
    <property type="entry name" value="JUPITER MICROTUBULE ASSOCIATED HOMOLOG 1"/>
    <property type="match status" value="1"/>
</dbReference>
<protein>
    <submittedName>
        <fullName evidence="9">Jupiter microtubule associated homolog 1-like</fullName>
    </submittedName>
</protein>
<dbReference type="GeneID" id="110587385"/>
<feature type="compositionally biased region" description="Pro residues" evidence="7">
    <location>
        <begin position="152"/>
        <end position="165"/>
    </location>
</feature>
<evidence type="ECO:0000256" key="4">
    <source>
        <dbReference type="ARBA" id="ARBA00022490"/>
    </source>
</evidence>
<evidence type="ECO:0000256" key="2">
    <source>
        <dbReference type="ARBA" id="ARBA00004496"/>
    </source>
</evidence>
<evidence type="ECO:0000256" key="6">
    <source>
        <dbReference type="ARBA" id="ARBA00023242"/>
    </source>
</evidence>
<dbReference type="GO" id="GO:0005737">
    <property type="term" value="C:cytoplasm"/>
    <property type="evidence" value="ECO:0007669"/>
    <property type="project" value="UniProtKB-SubCell"/>
</dbReference>
<comment type="similarity">
    <text evidence="3">Belongs to the JUPITER family.</text>
</comment>
<organism evidence="8 9">
    <name type="scientific">Neomonachus schauinslandi</name>
    <name type="common">Hawaiian monk seal</name>
    <name type="synonym">Monachus schauinslandi</name>
    <dbReference type="NCBI Taxonomy" id="29088"/>
    <lineage>
        <taxon>Eukaryota</taxon>
        <taxon>Metazoa</taxon>
        <taxon>Chordata</taxon>
        <taxon>Craniata</taxon>
        <taxon>Vertebrata</taxon>
        <taxon>Euteleostomi</taxon>
        <taxon>Mammalia</taxon>
        <taxon>Eutheria</taxon>
        <taxon>Laurasiatheria</taxon>
        <taxon>Carnivora</taxon>
        <taxon>Caniformia</taxon>
        <taxon>Pinnipedia</taxon>
        <taxon>Phocidae</taxon>
        <taxon>Monachinae</taxon>
        <taxon>Monachini</taxon>
        <taxon>Neomonachus</taxon>
    </lineage>
</organism>
<dbReference type="KEGG" id="nsu:110587385"/>
<accession>A0A8M1MUZ7</accession>
<keyword evidence="4" id="KW-0963">Cytoplasm</keyword>
<comment type="subcellular location">
    <subcellularLocation>
        <location evidence="2">Cytoplasm</location>
    </subcellularLocation>
    <subcellularLocation>
        <location evidence="1">Nucleus</location>
    </subcellularLocation>
</comment>
<dbReference type="PANTHER" id="PTHR34930">
    <property type="entry name" value="GEO05313P1"/>
    <property type="match status" value="1"/>
</dbReference>
<sequence length="186" mass="19448">MGSTSAPLRPDPFSALLPLQPTSLFGTMTTTTTFKGVDPDSRNSSRVLRPPGGGSNFSLGFDEPAEQPARRNKMASSIFGTPEENPPSWAKLAGAKSSGGREDSESSGPQRRNSSEANAGDFLDLKGEGDIHENVDTDLQASLGQSEEKPVPAAPVPSPVAPAPVPSRRNTPGGKSSLVLGYLRFS</sequence>
<reference evidence="9" key="1">
    <citation type="submission" date="2025-08" db="UniProtKB">
        <authorList>
            <consortium name="RefSeq"/>
        </authorList>
    </citation>
    <scope>IDENTIFICATION</scope>
    <source>
        <tissue evidence="9">Blood</tissue>
    </source>
</reference>
<proteinExistence type="inferred from homology"/>
<evidence type="ECO:0000256" key="7">
    <source>
        <dbReference type="SAM" id="MobiDB-lite"/>
    </source>
</evidence>
<evidence type="ECO:0000313" key="9">
    <source>
        <dbReference type="RefSeq" id="XP_044774469.1"/>
    </source>
</evidence>
<keyword evidence="8" id="KW-1185">Reference proteome</keyword>